<organism evidence="2 3">
    <name type="scientific">Caerostris extrusa</name>
    <name type="common">Bark spider</name>
    <name type="synonym">Caerostris bankana</name>
    <dbReference type="NCBI Taxonomy" id="172846"/>
    <lineage>
        <taxon>Eukaryota</taxon>
        <taxon>Metazoa</taxon>
        <taxon>Ecdysozoa</taxon>
        <taxon>Arthropoda</taxon>
        <taxon>Chelicerata</taxon>
        <taxon>Arachnida</taxon>
        <taxon>Araneae</taxon>
        <taxon>Araneomorphae</taxon>
        <taxon>Entelegynae</taxon>
        <taxon>Araneoidea</taxon>
        <taxon>Araneidae</taxon>
        <taxon>Caerostris</taxon>
    </lineage>
</organism>
<reference evidence="2 3" key="1">
    <citation type="submission" date="2021-06" db="EMBL/GenBank/DDBJ databases">
        <title>Caerostris extrusa draft genome.</title>
        <authorList>
            <person name="Kono N."/>
            <person name="Arakawa K."/>
        </authorList>
    </citation>
    <scope>NUCLEOTIDE SEQUENCE [LARGE SCALE GENOMIC DNA]</scope>
</reference>
<dbReference type="Proteomes" id="UP001054945">
    <property type="component" value="Unassembled WGS sequence"/>
</dbReference>
<protein>
    <submittedName>
        <fullName evidence="2">Uncharacterized protein</fullName>
    </submittedName>
</protein>
<evidence type="ECO:0000313" key="2">
    <source>
        <dbReference type="EMBL" id="GIY42472.1"/>
    </source>
</evidence>
<accession>A0AAV4TAN5</accession>
<evidence type="ECO:0000256" key="1">
    <source>
        <dbReference type="SAM" id="Phobius"/>
    </source>
</evidence>
<keyword evidence="1" id="KW-0812">Transmembrane</keyword>
<evidence type="ECO:0000313" key="3">
    <source>
        <dbReference type="Proteomes" id="UP001054945"/>
    </source>
</evidence>
<sequence length="95" mass="10495">MRHLSKCLRNRLIEFLLTKRTLSNLIKREVICFLTEAITIPISLPMSPVPPCITWKRSSVGQGRVILGVVSFIVPVSSSGNVFLTSVSLSLQPVC</sequence>
<keyword evidence="1" id="KW-1133">Transmembrane helix</keyword>
<keyword evidence="1" id="KW-0472">Membrane</keyword>
<keyword evidence="3" id="KW-1185">Reference proteome</keyword>
<comment type="caution">
    <text evidence="2">The sequence shown here is derived from an EMBL/GenBank/DDBJ whole genome shotgun (WGS) entry which is preliminary data.</text>
</comment>
<feature type="transmembrane region" description="Helical" evidence="1">
    <location>
        <begin position="65"/>
        <end position="84"/>
    </location>
</feature>
<proteinExistence type="predicted"/>
<dbReference type="EMBL" id="BPLR01010852">
    <property type="protein sequence ID" value="GIY42472.1"/>
    <property type="molecule type" value="Genomic_DNA"/>
</dbReference>
<dbReference type="AlphaFoldDB" id="A0AAV4TAN5"/>
<name>A0AAV4TAN5_CAEEX</name>
<gene>
    <name evidence="2" type="ORF">CEXT_107241</name>
</gene>